<dbReference type="PROSITE" id="PS50119">
    <property type="entry name" value="ZF_BBOX"/>
    <property type="match status" value="2"/>
</dbReference>
<evidence type="ECO:0000256" key="6">
    <source>
        <dbReference type="ARBA" id="ARBA00023163"/>
    </source>
</evidence>
<proteinExistence type="predicted"/>
<evidence type="ECO:0000313" key="12">
    <source>
        <dbReference type="Proteomes" id="UP001497512"/>
    </source>
</evidence>
<name>A0ABP0U500_9BRYO</name>
<dbReference type="Gene3D" id="3.30.160.60">
    <property type="entry name" value="Classic Zinc Finger"/>
    <property type="match status" value="1"/>
</dbReference>
<accession>A0ABP0U500</accession>
<organism evidence="11 12">
    <name type="scientific">Sphagnum troendelagicum</name>
    <dbReference type="NCBI Taxonomy" id="128251"/>
    <lineage>
        <taxon>Eukaryota</taxon>
        <taxon>Viridiplantae</taxon>
        <taxon>Streptophyta</taxon>
        <taxon>Embryophyta</taxon>
        <taxon>Bryophyta</taxon>
        <taxon>Sphagnophytina</taxon>
        <taxon>Sphagnopsida</taxon>
        <taxon>Sphagnales</taxon>
        <taxon>Sphagnaceae</taxon>
        <taxon>Sphagnum</taxon>
    </lineage>
</organism>
<keyword evidence="7" id="KW-0539">Nucleus</keyword>
<dbReference type="PANTHER" id="PTHR31832:SF63">
    <property type="entry name" value="B-BOX ZINC FINGER PROTEIN 23"/>
    <property type="match status" value="1"/>
</dbReference>
<dbReference type="SMART" id="SM00336">
    <property type="entry name" value="BBOX"/>
    <property type="match status" value="2"/>
</dbReference>
<dbReference type="InterPro" id="IPR051979">
    <property type="entry name" value="B-box_zinc_finger"/>
</dbReference>
<dbReference type="CDD" id="cd19821">
    <property type="entry name" value="Bbox1_BBX-like"/>
    <property type="match status" value="2"/>
</dbReference>
<evidence type="ECO:0000313" key="11">
    <source>
        <dbReference type="EMBL" id="CAK9213023.1"/>
    </source>
</evidence>
<sequence length="346" mass="37533">MRIHCDSCESKFASVMCCADEAALCSDCDARIHSANKLASKHQRVPFLTVSEPSHCDICQEKLAFFFCLEDRALLCQNCDLSIHTANALSSKHRRFLVPGTCMSLDAIPVVESIEPLTLVASTCSAEVSPSFHDPCIPKAVTQGLKSGERLIPSSRAANMATDLNPRATFGVPSSASHHSNNVILPSRLQGASAANLMSMPSLSTAHQSSGLLLQKSSIAEFLTDPIPGWQVDELLKLPDLDEGYNISDSAKGEAMTLGEVDWMPGFSLHQNQLIADALCEVPQLPYPQTPALPEVMPHPSRANSGTPKGKRNQEPLLPAGFCDAFVVPDLDIQRSPYFPKRRKKL</sequence>
<keyword evidence="8" id="KW-0863">Zinc-finger</keyword>
<keyword evidence="6" id="KW-0804">Transcription</keyword>
<evidence type="ECO:0000256" key="2">
    <source>
        <dbReference type="ARBA" id="ARBA00022723"/>
    </source>
</evidence>
<dbReference type="Proteomes" id="UP001497512">
    <property type="component" value="Chromosome 19"/>
</dbReference>
<feature type="domain" description="B box-type" evidence="10">
    <location>
        <begin position="51"/>
        <end position="98"/>
    </location>
</feature>
<evidence type="ECO:0000256" key="1">
    <source>
        <dbReference type="ARBA" id="ARBA00004123"/>
    </source>
</evidence>
<evidence type="ECO:0000256" key="4">
    <source>
        <dbReference type="ARBA" id="ARBA00022833"/>
    </source>
</evidence>
<dbReference type="PANTHER" id="PTHR31832">
    <property type="entry name" value="B-BOX ZINC FINGER PROTEIN 22"/>
    <property type="match status" value="1"/>
</dbReference>
<keyword evidence="3" id="KW-0677">Repeat</keyword>
<feature type="region of interest" description="Disordered" evidence="9">
    <location>
        <begin position="291"/>
        <end position="315"/>
    </location>
</feature>
<evidence type="ECO:0000256" key="5">
    <source>
        <dbReference type="ARBA" id="ARBA00023015"/>
    </source>
</evidence>
<keyword evidence="12" id="KW-1185">Reference proteome</keyword>
<dbReference type="InterPro" id="IPR049808">
    <property type="entry name" value="CONSTANS-like_Bbox1"/>
</dbReference>
<keyword evidence="5" id="KW-0805">Transcription regulation</keyword>
<evidence type="ECO:0000259" key="10">
    <source>
        <dbReference type="PROSITE" id="PS50119"/>
    </source>
</evidence>
<protein>
    <recommendedName>
        <fullName evidence="10">B box-type domain-containing protein</fullName>
    </recommendedName>
</protein>
<feature type="domain" description="B box-type" evidence="10">
    <location>
        <begin position="1"/>
        <end position="47"/>
    </location>
</feature>
<comment type="subcellular location">
    <subcellularLocation>
        <location evidence="1">Nucleus</location>
    </subcellularLocation>
</comment>
<gene>
    <name evidence="11" type="ORF">CSSPTR1EN2_LOCUS11529</name>
</gene>
<dbReference type="InterPro" id="IPR000315">
    <property type="entry name" value="Znf_B-box"/>
</dbReference>
<dbReference type="Pfam" id="PF00643">
    <property type="entry name" value="zf-B_box"/>
    <property type="match status" value="2"/>
</dbReference>
<dbReference type="EMBL" id="OZ019911">
    <property type="protein sequence ID" value="CAK9213023.1"/>
    <property type="molecule type" value="Genomic_DNA"/>
</dbReference>
<keyword evidence="4" id="KW-0862">Zinc</keyword>
<reference evidence="11" key="1">
    <citation type="submission" date="2024-02" db="EMBL/GenBank/DDBJ databases">
        <authorList>
            <consortium name="ELIXIR-Norway"/>
            <consortium name="Elixir Norway"/>
        </authorList>
    </citation>
    <scope>NUCLEOTIDE SEQUENCE</scope>
</reference>
<keyword evidence="2" id="KW-0479">Metal-binding</keyword>
<evidence type="ECO:0000256" key="3">
    <source>
        <dbReference type="ARBA" id="ARBA00022737"/>
    </source>
</evidence>
<evidence type="ECO:0000256" key="7">
    <source>
        <dbReference type="ARBA" id="ARBA00023242"/>
    </source>
</evidence>
<evidence type="ECO:0000256" key="9">
    <source>
        <dbReference type="SAM" id="MobiDB-lite"/>
    </source>
</evidence>
<evidence type="ECO:0000256" key="8">
    <source>
        <dbReference type="PROSITE-ProRule" id="PRU00024"/>
    </source>
</evidence>